<evidence type="ECO:0000256" key="9">
    <source>
        <dbReference type="NCBIfam" id="TIGR01307"/>
    </source>
</evidence>
<dbReference type="InterPro" id="IPR017850">
    <property type="entry name" value="Alkaline_phosphatase_core_sf"/>
</dbReference>
<feature type="binding site" evidence="8">
    <location>
        <position position="449"/>
    </location>
    <ligand>
        <name>Mn(2+)</name>
        <dbReference type="ChEBI" id="CHEBI:29035"/>
        <label>1</label>
    </ligand>
</feature>
<dbReference type="GO" id="GO:0004619">
    <property type="term" value="F:phosphoglycerate mutase activity"/>
    <property type="evidence" value="ECO:0007669"/>
    <property type="project" value="UniProtKB-EC"/>
</dbReference>
<dbReference type="Pfam" id="PF06415">
    <property type="entry name" value="iPGM_N"/>
    <property type="match status" value="1"/>
</dbReference>
<evidence type="ECO:0000313" key="12">
    <source>
        <dbReference type="EMBL" id="MFC3847285.1"/>
    </source>
</evidence>
<dbReference type="SUPFAM" id="SSF53649">
    <property type="entry name" value="Alkaline phosphatase-like"/>
    <property type="match status" value="1"/>
</dbReference>
<keyword evidence="13" id="KW-1185">Reference proteome</keyword>
<dbReference type="HAMAP" id="MF_01038">
    <property type="entry name" value="GpmI"/>
    <property type="match status" value="1"/>
</dbReference>
<keyword evidence="7 8" id="KW-0413">Isomerase</keyword>
<dbReference type="PIRSF" id="PIRSF001492">
    <property type="entry name" value="IPGAM"/>
    <property type="match status" value="1"/>
</dbReference>
<feature type="binding site" evidence="8">
    <location>
        <position position="182"/>
    </location>
    <ligand>
        <name>substrate</name>
    </ligand>
</feature>
<dbReference type="InterPro" id="IPR006124">
    <property type="entry name" value="Metalloenzyme"/>
</dbReference>
<dbReference type="EMBL" id="JBHRZO010000009">
    <property type="protein sequence ID" value="MFC3847285.1"/>
    <property type="molecule type" value="Genomic_DNA"/>
</dbReference>
<dbReference type="InterPro" id="IPR005995">
    <property type="entry name" value="Pgm_bpd_ind"/>
</dbReference>
<feature type="binding site" evidence="8">
    <location>
        <position position="117"/>
    </location>
    <ligand>
        <name>substrate</name>
    </ligand>
</feature>
<name>A0ABV7ZGH7_9HELI</name>
<keyword evidence="6 8" id="KW-0464">Manganese</keyword>
<feature type="domain" description="Metalloenzyme" evidence="10">
    <location>
        <begin position="3"/>
        <end position="485"/>
    </location>
</feature>
<feature type="binding site" evidence="8">
    <location>
        <begin position="247"/>
        <end position="250"/>
    </location>
    <ligand>
        <name>substrate</name>
    </ligand>
</feature>
<comment type="cofactor">
    <cofactor evidence="8">
        <name>Mn(2+)</name>
        <dbReference type="ChEBI" id="CHEBI:29035"/>
    </cofactor>
    <text evidence="8">Binds 2 manganese ions per subunit.</text>
</comment>
<evidence type="ECO:0000313" key="13">
    <source>
        <dbReference type="Proteomes" id="UP001595783"/>
    </source>
</evidence>
<comment type="catalytic activity">
    <reaction evidence="1 8">
        <text>(2R)-2-phosphoglycerate = (2R)-3-phosphoglycerate</text>
        <dbReference type="Rhea" id="RHEA:15901"/>
        <dbReference type="ChEBI" id="CHEBI:58272"/>
        <dbReference type="ChEBI" id="CHEBI:58289"/>
        <dbReference type="EC" id="5.4.2.12"/>
    </reaction>
</comment>
<feature type="binding site" evidence="8">
    <location>
        <position position="60"/>
    </location>
    <ligand>
        <name>Mn(2+)</name>
        <dbReference type="ChEBI" id="CHEBI:29035"/>
        <label>2</label>
    </ligand>
</feature>
<protein>
    <recommendedName>
        <fullName evidence="8 9">2,3-bisphosphoglycerate-independent phosphoglycerate mutase</fullName>
        <shortName evidence="8">BPG-independent PGAM</shortName>
        <shortName evidence="8">Phosphoglyceromutase</shortName>
        <shortName evidence="8">iPGM</shortName>
        <ecNumber evidence="8 9">5.4.2.12</ecNumber>
    </recommendedName>
</protein>
<accession>A0ABV7ZGH7</accession>
<dbReference type="PANTHER" id="PTHR31637">
    <property type="entry name" value="2,3-BISPHOSPHOGLYCERATE-INDEPENDENT PHOSPHOGLYCERATE MUTASE"/>
    <property type="match status" value="1"/>
</dbReference>
<comment type="function">
    <text evidence="8">Catalyzes the interconversion of 2-phosphoglycerate and 3-phosphoglycerate.</text>
</comment>
<feature type="binding site" evidence="8">
    <location>
        <begin position="146"/>
        <end position="147"/>
    </location>
    <ligand>
        <name>substrate</name>
    </ligand>
</feature>
<dbReference type="RefSeq" id="WP_104751941.1">
    <property type="nucleotide sequence ID" value="NZ_FZMF01000013.1"/>
</dbReference>
<reference evidence="13" key="1">
    <citation type="journal article" date="2019" name="Int. J. Syst. Evol. Microbiol.">
        <title>The Global Catalogue of Microorganisms (GCM) 10K type strain sequencing project: providing services to taxonomists for standard genome sequencing and annotation.</title>
        <authorList>
            <consortium name="The Broad Institute Genomics Platform"/>
            <consortium name="The Broad Institute Genome Sequencing Center for Infectious Disease"/>
            <person name="Wu L."/>
            <person name="Ma J."/>
        </authorList>
    </citation>
    <scope>NUCLEOTIDE SEQUENCE [LARGE SCALE GENOMIC DNA]</scope>
    <source>
        <strain evidence="13">CCUG 53816</strain>
    </source>
</reference>
<evidence type="ECO:0000256" key="4">
    <source>
        <dbReference type="ARBA" id="ARBA00022723"/>
    </source>
</evidence>
<feature type="binding site" evidence="8">
    <location>
        <position position="432"/>
    </location>
    <ligand>
        <name>Mn(2+)</name>
        <dbReference type="ChEBI" id="CHEBI:29035"/>
        <label>2</label>
    </ligand>
</feature>
<dbReference type="CDD" id="cd16010">
    <property type="entry name" value="iPGM"/>
    <property type="match status" value="1"/>
</dbReference>
<comment type="pathway">
    <text evidence="2 8">Carbohydrate degradation; glycolysis; pyruvate from D-glyceraldehyde 3-phosphate: step 3/5.</text>
</comment>
<sequence>MQKTLLIITDGIGHNPSSHANAFYHAKKPAYDWMFANLPHSLLKTHGLSVGLPEGQMGNSEVGHMCIGAGRVLDQDLVRISKAFEQELIEDNPAFQSVAEHASVVHVLGLMSDGGVHSHINHLMGMALLLERMGKQVWLHLVSDGRDVLPTSALEYLALVGGICNERIHIATLSGRFYAMDRDKRFERTLKAYESIAHAKNKSDLSPEAYIAHMHARGIMDEFIEPASFGAYAGMFDGEGLIVINFRSDRVRQIVQVLGGDLDPFEGLSECGAGAPELLIATMTAYSAAFNYPVLFPKEEVKTTLAKVVSEAGLSQAHIAETEKYAHVSFFINGGLEAPFVGEERILVPSPKVTTYDLRPEMSALEVGEAVRACMRKGTDLIIVNFANGDMVGHTGNFEAAVRAVETIDAQLGAILQLAQELHYAMLLTSDHGNCEQMRDENEAMLTNHTTHEVYCFVLGQGVTHLKGGGLNNVAASVLKLLGLQIPESMDAPLF</sequence>
<dbReference type="InterPro" id="IPR011258">
    <property type="entry name" value="BPG-indep_PGM_N"/>
</dbReference>
<feature type="binding site" evidence="8">
    <location>
        <position position="176"/>
    </location>
    <ligand>
        <name>substrate</name>
    </ligand>
</feature>
<evidence type="ECO:0000256" key="2">
    <source>
        <dbReference type="ARBA" id="ARBA00004798"/>
    </source>
</evidence>
<organism evidence="12 13">
    <name type="scientific">Helicobacter baculiformis</name>
    <dbReference type="NCBI Taxonomy" id="427351"/>
    <lineage>
        <taxon>Bacteria</taxon>
        <taxon>Pseudomonadati</taxon>
        <taxon>Campylobacterota</taxon>
        <taxon>Epsilonproteobacteria</taxon>
        <taxon>Campylobacterales</taxon>
        <taxon>Helicobacteraceae</taxon>
        <taxon>Helicobacter</taxon>
    </lineage>
</organism>
<feature type="active site" description="Phosphoserine intermediate" evidence="8">
    <location>
        <position position="60"/>
    </location>
</feature>
<dbReference type="Gene3D" id="3.40.720.10">
    <property type="entry name" value="Alkaline Phosphatase, subunit A"/>
    <property type="match status" value="1"/>
</dbReference>
<evidence type="ECO:0000256" key="8">
    <source>
        <dbReference type="HAMAP-Rule" id="MF_01038"/>
    </source>
</evidence>
<dbReference type="InterPro" id="IPR036646">
    <property type="entry name" value="PGAM_B_sf"/>
</dbReference>
<evidence type="ECO:0000259" key="10">
    <source>
        <dbReference type="Pfam" id="PF01676"/>
    </source>
</evidence>
<dbReference type="PANTHER" id="PTHR31637:SF0">
    <property type="entry name" value="2,3-BISPHOSPHOGLYCERATE-INDEPENDENT PHOSPHOGLYCERATE MUTASE"/>
    <property type="match status" value="1"/>
</dbReference>
<evidence type="ECO:0000256" key="6">
    <source>
        <dbReference type="ARBA" id="ARBA00023211"/>
    </source>
</evidence>
<evidence type="ECO:0000256" key="3">
    <source>
        <dbReference type="ARBA" id="ARBA00008819"/>
    </source>
</evidence>
<feature type="binding site" evidence="8">
    <location>
        <position position="390"/>
    </location>
    <ligand>
        <name>Mn(2+)</name>
        <dbReference type="ChEBI" id="CHEBI:29035"/>
        <label>1</label>
    </ligand>
</feature>
<feature type="binding site" evidence="8">
    <location>
        <position position="324"/>
    </location>
    <ligand>
        <name>substrate</name>
    </ligand>
</feature>
<comment type="caution">
    <text evidence="12">The sequence shown here is derived from an EMBL/GenBank/DDBJ whole genome shotgun (WGS) entry which is preliminary data.</text>
</comment>
<feature type="binding site" evidence="8">
    <location>
        <position position="394"/>
    </location>
    <ligand>
        <name>Mn(2+)</name>
        <dbReference type="ChEBI" id="CHEBI:29035"/>
        <label>1</label>
    </ligand>
</feature>
<evidence type="ECO:0000256" key="1">
    <source>
        <dbReference type="ARBA" id="ARBA00000370"/>
    </source>
</evidence>
<dbReference type="Proteomes" id="UP001595783">
    <property type="component" value="Unassembled WGS sequence"/>
</dbReference>
<feature type="domain" description="BPG-independent PGAM N-terminal" evidence="11">
    <location>
        <begin position="80"/>
        <end position="287"/>
    </location>
</feature>
<evidence type="ECO:0000256" key="7">
    <source>
        <dbReference type="ARBA" id="ARBA00023235"/>
    </source>
</evidence>
<evidence type="ECO:0000256" key="5">
    <source>
        <dbReference type="ARBA" id="ARBA00023152"/>
    </source>
</evidence>
<evidence type="ECO:0000259" key="11">
    <source>
        <dbReference type="Pfam" id="PF06415"/>
    </source>
</evidence>
<gene>
    <name evidence="8 12" type="primary">gpmI</name>
    <name evidence="12" type="ORF">ACFOPX_01880</name>
</gene>
<keyword evidence="4 8" id="KW-0479">Metal-binding</keyword>
<dbReference type="NCBIfam" id="TIGR01307">
    <property type="entry name" value="pgm_bpd_ind"/>
    <property type="match status" value="1"/>
</dbReference>
<feature type="binding site" evidence="8">
    <location>
        <position position="10"/>
    </location>
    <ligand>
        <name>Mn(2+)</name>
        <dbReference type="ChEBI" id="CHEBI:29035"/>
        <label>2</label>
    </ligand>
</feature>
<dbReference type="SUPFAM" id="SSF64158">
    <property type="entry name" value="2,3-Bisphosphoglycerate-independent phosphoglycerate mutase, substrate-binding domain"/>
    <property type="match status" value="1"/>
</dbReference>
<comment type="similarity">
    <text evidence="3 8">Belongs to the BPG-independent phosphoglycerate mutase family.</text>
</comment>
<dbReference type="Pfam" id="PF01676">
    <property type="entry name" value="Metalloenzyme"/>
    <property type="match status" value="1"/>
</dbReference>
<proteinExistence type="inferred from homology"/>
<dbReference type="EC" id="5.4.2.12" evidence="8 9"/>
<keyword evidence="5 8" id="KW-0324">Glycolysis</keyword>
<feature type="binding site" evidence="8">
    <location>
        <position position="431"/>
    </location>
    <ligand>
        <name>Mn(2+)</name>
        <dbReference type="ChEBI" id="CHEBI:29035"/>
        <label>2</label>
    </ligand>
</feature>
<comment type="subunit">
    <text evidence="8">Monomer.</text>
</comment>
<dbReference type="Gene3D" id="3.40.1450.10">
    <property type="entry name" value="BPG-independent phosphoglycerate mutase, domain B"/>
    <property type="match status" value="1"/>
</dbReference>